<evidence type="ECO:0008006" key="3">
    <source>
        <dbReference type="Google" id="ProtNLM"/>
    </source>
</evidence>
<gene>
    <name evidence="1" type="ORF">SAMN04488034_10628</name>
</gene>
<dbReference type="EMBL" id="FNUG01000006">
    <property type="protein sequence ID" value="SEF05387.1"/>
    <property type="molecule type" value="Genomic_DNA"/>
</dbReference>
<dbReference type="RefSeq" id="WP_093113706.1">
    <property type="nucleotide sequence ID" value="NZ_FNGG01000006.1"/>
</dbReference>
<dbReference type="InterPro" id="IPR018644">
    <property type="entry name" value="DUF2071"/>
</dbReference>
<dbReference type="Proteomes" id="UP000199448">
    <property type="component" value="Unassembled WGS sequence"/>
</dbReference>
<organism evidence="1 2">
    <name type="scientific">Salinimicrobium catena</name>
    <dbReference type="NCBI Taxonomy" id="390640"/>
    <lineage>
        <taxon>Bacteria</taxon>
        <taxon>Pseudomonadati</taxon>
        <taxon>Bacteroidota</taxon>
        <taxon>Flavobacteriia</taxon>
        <taxon>Flavobacteriales</taxon>
        <taxon>Flavobacteriaceae</taxon>
        <taxon>Salinimicrobium</taxon>
    </lineage>
</organism>
<dbReference type="Pfam" id="PF09844">
    <property type="entry name" value="DUF2071"/>
    <property type="match status" value="1"/>
</dbReference>
<evidence type="ECO:0000313" key="1">
    <source>
        <dbReference type="EMBL" id="SEF05387.1"/>
    </source>
</evidence>
<proteinExistence type="predicted"/>
<dbReference type="PANTHER" id="PTHR39186:SF1">
    <property type="entry name" value="DUF2071 DOMAIN-CONTAINING PROTEIN"/>
    <property type="match status" value="1"/>
</dbReference>
<reference evidence="1 2" key="1">
    <citation type="submission" date="2016-10" db="EMBL/GenBank/DDBJ databases">
        <authorList>
            <person name="de Groot N.N."/>
        </authorList>
    </citation>
    <scope>NUCLEOTIDE SEQUENCE [LARGE SCALE GENOMIC DNA]</scope>
    <source>
        <strain evidence="1 2">DSM 23553</strain>
    </source>
</reference>
<dbReference type="OrthoDB" id="1421826at2"/>
<evidence type="ECO:0000313" key="2">
    <source>
        <dbReference type="Proteomes" id="UP000199448"/>
    </source>
</evidence>
<keyword evidence="2" id="KW-1185">Reference proteome</keyword>
<sequence>MKNLLTCEWRKLAFANYIVPPEILEKYLPAHTQLDYFNGNCIVSLVGFQFKNISVAGIKVPFYSDFEEINLRFYVKRFDGAKWRKGIVFISEIANKKALGLLANTLAREHYQILPTTQEIRETEDRLDVNYSWKFRKKEQFLRVISSKLITPYEQHSESDFILDRLYGYGQIDEEVSNEYSISHNRWQTYEVREYSIDVDFMRQFGPEFSILTSMTPHSVMLAEGSKVQVNGIQKIHS</sequence>
<protein>
    <recommendedName>
        <fullName evidence="3">DUF2071 domain-containing protein</fullName>
    </recommendedName>
</protein>
<dbReference type="PANTHER" id="PTHR39186">
    <property type="entry name" value="DUF2071 FAMILY PROTEIN"/>
    <property type="match status" value="1"/>
</dbReference>
<dbReference type="AlphaFoldDB" id="A0A1H5NX66"/>
<accession>A0A1H5NX66</accession>
<name>A0A1H5NX66_9FLAO</name>